<dbReference type="SUPFAM" id="SSF53474">
    <property type="entry name" value="alpha/beta-Hydrolases"/>
    <property type="match status" value="1"/>
</dbReference>
<proteinExistence type="predicted"/>
<sequence>MIIYLHGFRSSPASSKAQDLHARLTQLGRADAFWCEALSHAPATAIAQAQAAIAASPVRPTLVGSSLGGFYATWLAERHDLNAVLINPAVFPEGFDAAPFVGQHSNLYTGEVFEFTWEHVAQIEALRLPALVKPQRFWLLAEEDDEVLDTRVAVARFAGARQTVLPGGDHSFTRWHDYIDAIIAYAGIA</sequence>
<dbReference type="InterPro" id="IPR029058">
    <property type="entry name" value="AB_hydrolase_fold"/>
</dbReference>
<comment type="caution">
    <text evidence="1">The sequence shown here is derived from an EMBL/GenBank/DDBJ whole genome shotgun (WGS) entry which is preliminary data.</text>
</comment>
<dbReference type="Pfam" id="PF05728">
    <property type="entry name" value="UPF0227"/>
    <property type="match status" value="1"/>
</dbReference>
<accession>A0A840BNC2</accession>
<dbReference type="Proteomes" id="UP000561045">
    <property type="component" value="Unassembled WGS sequence"/>
</dbReference>
<name>A0A840BNC2_9RHOO</name>
<evidence type="ECO:0000313" key="1">
    <source>
        <dbReference type="EMBL" id="MBB4013162.1"/>
    </source>
</evidence>
<evidence type="ECO:0000313" key="2">
    <source>
        <dbReference type="Proteomes" id="UP000561045"/>
    </source>
</evidence>
<dbReference type="Gene3D" id="3.40.50.1820">
    <property type="entry name" value="alpha/beta hydrolase"/>
    <property type="match status" value="1"/>
</dbReference>
<dbReference type="AlphaFoldDB" id="A0A840BNC2"/>
<gene>
    <name evidence="1" type="ORF">GGR36_002508</name>
</gene>
<dbReference type="EMBL" id="JACIET010000002">
    <property type="protein sequence ID" value="MBB4013162.1"/>
    <property type="molecule type" value="Genomic_DNA"/>
</dbReference>
<organism evidence="1 2">
    <name type="scientific">Niveibacterium umoris</name>
    <dbReference type="NCBI Taxonomy" id="1193620"/>
    <lineage>
        <taxon>Bacteria</taxon>
        <taxon>Pseudomonadati</taxon>
        <taxon>Pseudomonadota</taxon>
        <taxon>Betaproteobacteria</taxon>
        <taxon>Rhodocyclales</taxon>
        <taxon>Rhodocyclaceae</taxon>
        <taxon>Niveibacterium</taxon>
    </lineage>
</organism>
<keyword evidence="2" id="KW-1185">Reference proteome</keyword>
<dbReference type="RefSeq" id="WP_183635071.1">
    <property type="nucleotide sequence ID" value="NZ_BAABLE010000005.1"/>
</dbReference>
<dbReference type="PANTHER" id="PTHR35602:SF3">
    <property type="entry name" value="ESTERASE YQIA"/>
    <property type="match status" value="1"/>
</dbReference>
<dbReference type="PANTHER" id="PTHR35602">
    <property type="entry name" value="ESTERASE YQIA-RELATED"/>
    <property type="match status" value="1"/>
</dbReference>
<reference evidence="1 2" key="1">
    <citation type="submission" date="2020-08" db="EMBL/GenBank/DDBJ databases">
        <title>Genomic Encyclopedia of Type Strains, Phase IV (KMG-IV): sequencing the most valuable type-strain genomes for metagenomic binning, comparative biology and taxonomic classification.</title>
        <authorList>
            <person name="Goeker M."/>
        </authorList>
    </citation>
    <scope>NUCLEOTIDE SEQUENCE [LARGE SCALE GENOMIC DNA]</scope>
    <source>
        <strain evidence="1 2">DSM 106739</strain>
    </source>
</reference>
<dbReference type="InterPro" id="IPR008886">
    <property type="entry name" value="UPF0227/Esterase_YqiA"/>
</dbReference>
<protein>
    <recommendedName>
        <fullName evidence="3">Esterase</fullName>
    </recommendedName>
</protein>
<evidence type="ECO:0008006" key="3">
    <source>
        <dbReference type="Google" id="ProtNLM"/>
    </source>
</evidence>